<dbReference type="Pfam" id="PF11716">
    <property type="entry name" value="MDMPI_N"/>
    <property type="match status" value="1"/>
</dbReference>
<dbReference type="SUPFAM" id="SSF109854">
    <property type="entry name" value="DinB/YfiT-like putative metalloenzymes"/>
    <property type="match status" value="1"/>
</dbReference>
<dbReference type="Gene3D" id="1.20.120.450">
    <property type="entry name" value="dinb family like domain"/>
    <property type="match status" value="1"/>
</dbReference>
<dbReference type="InterPro" id="IPR034660">
    <property type="entry name" value="DinB/YfiT-like"/>
</dbReference>
<evidence type="ECO:0000313" key="3">
    <source>
        <dbReference type="Proteomes" id="UP000733379"/>
    </source>
</evidence>
<name>A0ABS6B2M2_9NOCA</name>
<comment type="caution">
    <text evidence="2">The sequence shown here is derived from an EMBL/GenBank/DDBJ whole genome shotgun (WGS) entry which is preliminary data.</text>
</comment>
<dbReference type="Proteomes" id="UP000733379">
    <property type="component" value="Unassembled WGS sequence"/>
</dbReference>
<dbReference type="NCBIfam" id="TIGR03086">
    <property type="entry name" value="TIGR03086 family metal-binding protein"/>
    <property type="match status" value="1"/>
</dbReference>
<dbReference type="InterPro" id="IPR017520">
    <property type="entry name" value="CHP03086"/>
</dbReference>
<proteinExistence type="predicted"/>
<evidence type="ECO:0000313" key="2">
    <source>
        <dbReference type="EMBL" id="MBU3064548.1"/>
    </source>
</evidence>
<dbReference type="EMBL" id="JAHKNI010000008">
    <property type="protein sequence ID" value="MBU3064548.1"/>
    <property type="molecule type" value="Genomic_DNA"/>
</dbReference>
<keyword evidence="3" id="KW-1185">Reference proteome</keyword>
<evidence type="ECO:0000259" key="1">
    <source>
        <dbReference type="Pfam" id="PF11716"/>
    </source>
</evidence>
<dbReference type="InterPro" id="IPR024344">
    <property type="entry name" value="MDMPI_metal-binding"/>
</dbReference>
<sequence>MSEVFDGIIDRFVLASAEFERRLQTVRPDQWDWPTPCTEWNVRQLVNHMVRGNLNYLLLLEGGSRDEFLRLRDVDAMGDDPILAYTESVRDCRAAFAAPGVLHRVFDYPMGQVLGQQALAVRTTDTVIHTWDLARAMGIEDELDTDLIAWIDNHLHEIYDGLDEMPTSVDTTHRFFAAPGSVNTAAGTRQDRLLRLMGRNPDIR</sequence>
<feature type="domain" description="Mycothiol-dependent maleylpyruvate isomerase metal-binding" evidence="1">
    <location>
        <begin position="15"/>
        <end position="134"/>
    </location>
</feature>
<dbReference type="NCBIfam" id="TIGR03083">
    <property type="entry name" value="maleylpyruvate isomerase family mycothiol-dependent enzyme"/>
    <property type="match status" value="1"/>
</dbReference>
<dbReference type="InterPro" id="IPR017517">
    <property type="entry name" value="Maleyloyr_isom"/>
</dbReference>
<accession>A0ABS6B2M2</accession>
<protein>
    <submittedName>
        <fullName evidence="2">TIGR03086 family protein</fullName>
    </submittedName>
</protein>
<reference evidence="2 3" key="1">
    <citation type="submission" date="2021-06" db="EMBL/GenBank/DDBJ databases">
        <title>Actinomycetes sequencing.</title>
        <authorList>
            <person name="Shan Q."/>
        </authorList>
    </citation>
    <scope>NUCLEOTIDE SEQUENCE [LARGE SCALE GENOMIC DNA]</scope>
    <source>
        <strain evidence="2 3">NEAU-G5</strain>
    </source>
</reference>
<gene>
    <name evidence="2" type="ORF">KO481_23830</name>
</gene>
<organism evidence="2 3">
    <name type="scientific">Nocardia albiluteola</name>
    <dbReference type="NCBI Taxonomy" id="2842303"/>
    <lineage>
        <taxon>Bacteria</taxon>
        <taxon>Bacillati</taxon>
        <taxon>Actinomycetota</taxon>
        <taxon>Actinomycetes</taxon>
        <taxon>Mycobacteriales</taxon>
        <taxon>Nocardiaceae</taxon>
        <taxon>Nocardia</taxon>
    </lineage>
</organism>
<dbReference type="RefSeq" id="WP_215919827.1">
    <property type="nucleotide sequence ID" value="NZ_JAHKNI010000008.1"/>
</dbReference>